<dbReference type="EMBL" id="PJCH01000015">
    <property type="protein sequence ID" value="PQA86458.1"/>
    <property type="molecule type" value="Genomic_DNA"/>
</dbReference>
<keyword evidence="2" id="KW-1185">Reference proteome</keyword>
<dbReference type="AlphaFoldDB" id="A0A2S7K1Z7"/>
<dbReference type="Proteomes" id="UP000239504">
    <property type="component" value="Unassembled WGS sequence"/>
</dbReference>
<name>A0A2S7K1Z7_9PROT</name>
<proteinExistence type="predicted"/>
<sequence length="68" mass="6992">MGRFSSGGRAFGAGRIFALLSAFLPLAAMGKKLERAAGPVRPRALQSQSFPGITGGGDVAEWSKALPC</sequence>
<gene>
    <name evidence="1" type="ORF">CW354_19205</name>
</gene>
<accession>A0A2S7K1Z7</accession>
<evidence type="ECO:0000313" key="2">
    <source>
        <dbReference type="Proteomes" id="UP000239504"/>
    </source>
</evidence>
<protein>
    <submittedName>
        <fullName evidence="1">Uncharacterized protein</fullName>
    </submittedName>
</protein>
<reference evidence="1 2" key="1">
    <citation type="submission" date="2017-12" db="EMBL/GenBank/DDBJ databases">
        <authorList>
            <person name="Hurst M.R.H."/>
        </authorList>
    </citation>
    <scope>NUCLEOTIDE SEQUENCE [LARGE SCALE GENOMIC DNA]</scope>
    <source>
        <strain evidence="1 2">SY-3-19</strain>
    </source>
</reference>
<evidence type="ECO:0000313" key="1">
    <source>
        <dbReference type="EMBL" id="PQA86458.1"/>
    </source>
</evidence>
<comment type="caution">
    <text evidence="1">The sequence shown here is derived from an EMBL/GenBank/DDBJ whole genome shotgun (WGS) entry which is preliminary data.</text>
</comment>
<organism evidence="1 2">
    <name type="scientific">Hyphococcus luteus</name>
    <dbReference type="NCBI Taxonomy" id="2058213"/>
    <lineage>
        <taxon>Bacteria</taxon>
        <taxon>Pseudomonadati</taxon>
        <taxon>Pseudomonadota</taxon>
        <taxon>Alphaproteobacteria</taxon>
        <taxon>Parvularculales</taxon>
        <taxon>Parvularculaceae</taxon>
        <taxon>Hyphococcus</taxon>
    </lineage>
</organism>